<keyword evidence="4" id="KW-1185">Reference proteome</keyword>
<dbReference type="PANTHER" id="PTHR39428">
    <property type="entry name" value="F420H(2)-DEPENDENT QUINONE REDUCTASE RV1261C"/>
    <property type="match status" value="1"/>
</dbReference>
<gene>
    <name evidence="3" type="ORF">FB381_2412</name>
</gene>
<dbReference type="PANTHER" id="PTHR39428:SF3">
    <property type="entry name" value="DEAZAFLAVIN-DEPENDENT NITROREDUCTASE"/>
    <property type="match status" value="1"/>
</dbReference>
<dbReference type="Pfam" id="PF04075">
    <property type="entry name" value="F420H2_quin_red"/>
    <property type="match status" value="1"/>
</dbReference>
<protein>
    <submittedName>
        <fullName evidence="3">Deazaflavin-dependent oxidoreductase (Nitroreductase family)</fullName>
    </submittedName>
</protein>
<dbReference type="Gene3D" id="2.30.110.10">
    <property type="entry name" value="Electron Transport, Fmn-binding Protein, Chain A"/>
    <property type="match status" value="1"/>
</dbReference>
<dbReference type="OrthoDB" id="8225825at2"/>
<dbReference type="EMBL" id="VFOV01000001">
    <property type="protein sequence ID" value="TQL68522.1"/>
    <property type="molecule type" value="Genomic_DNA"/>
</dbReference>
<evidence type="ECO:0000256" key="1">
    <source>
        <dbReference type="ARBA" id="ARBA00008710"/>
    </source>
</evidence>
<dbReference type="InterPro" id="IPR012349">
    <property type="entry name" value="Split_barrel_FMN-bd"/>
</dbReference>
<comment type="caution">
    <text evidence="3">The sequence shown here is derived from an EMBL/GenBank/DDBJ whole genome shotgun (WGS) entry which is preliminary data.</text>
</comment>
<comment type="similarity">
    <text evidence="1">Belongs to the F420H(2)-dependent quinone reductase family.</text>
</comment>
<reference evidence="3 4" key="1">
    <citation type="submission" date="2019-06" db="EMBL/GenBank/DDBJ databases">
        <title>Sequencing the genomes of 1000 actinobacteria strains.</title>
        <authorList>
            <person name="Klenk H.-P."/>
        </authorList>
    </citation>
    <scope>NUCLEOTIDE SEQUENCE [LARGE SCALE GENOMIC DNA]</scope>
    <source>
        <strain evidence="3 4">DSM 25218</strain>
    </source>
</reference>
<dbReference type="Proteomes" id="UP000320209">
    <property type="component" value="Unassembled WGS sequence"/>
</dbReference>
<dbReference type="RefSeq" id="WP_141780509.1">
    <property type="nucleotide sequence ID" value="NZ_VFOV01000001.1"/>
</dbReference>
<evidence type="ECO:0000313" key="3">
    <source>
        <dbReference type="EMBL" id="TQL68522.1"/>
    </source>
</evidence>
<dbReference type="InterPro" id="IPR004378">
    <property type="entry name" value="F420H2_quin_Rdtase"/>
</dbReference>
<evidence type="ECO:0000313" key="4">
    <source>
        <dbReference type="Proteomes" id="UP000320209"/>
    </source>
</evidence>
<comment type="catalytic activity">
    <reaction evidence="2">
        <text>oxidized coenzyme F420-(gamma-L-Glu)(n) + a quinol + H(+) = reduced coenzyme F420-(gamma-L-Glu)(n) + a quinone</text>
        <dbReference type="Rhea" id="RHEA:39663"/>
        <dbReference type="Rhea" id="RHEA-COMP:12939"/>
        <dbReference type="Rhea" id="RHEA-COMP:14378"/>
        <dbReference type="ChEBI" id="CHEBI:15378"/>
        <dbReference type="ChEBI" id="CHEBI:24646"/>
        <dbReference type="ChEBI" id="CHEBI:132124"/>
        <dbReference type="ChEBI" id="CHEBI:133980"/>
        <dbReference type="ChEBI" id="CHEBI:139511"/>
    </reaction>
</comment>
<dbReference type="GO" id="GO:0070967">
    <property type="term" value="F:coenzyme F420 binding"/>
    <property type="evidence" value="ECO:0007669"/>
    <property type="project" value="TreeGrafter"/>
</dbReference>
<dbReference type="GO" id="GO:0005886">
    <property type="term" value="C:plasma membrane"/>
    <property type="evidence" value="ECO:0007669"/>
    <property type="project" value="TreeGrafter"/>
</dbReference>
<dbReference type="NCBIfam" id="TIGR00026">
    <property type="entry name" value="hi_GC_TIGR00026"/>
    <property type="match status" value="1"/>
</dbReference>
<dbReference type="AlphaFoldDB" id="A0A543A7D6"/>
<evidence type="ECO:0000256" key="2">
    <source>
        <dbReference type="ARBA" id="ARBA00049106"/>
    </source>
</evidence>
<name>A0A543A7D6_9ACTN</name>
<accession>A0A543A7D6</accession>
<sequence length="161" mass="17951">MSPALDRPPGLDSPLTARIIKYGARANTALFKLTDGRVGGRWRVMAGWRKPAPVLLLEHVGRRSGRSFTTPLLFMRSGSDLVVVGSQGGLPKDPQWVANLRAQPDVAVRVPRRGQSLVRARIADPTERAALWPRLLETYADFETYQTWTDREIPVIVLSPR</sequence>
<dbReference type="GO" id="GO:0016491">
    <property type="term" value="F:oxidoreductase activity"/>
    <property type="evidence" value="ECO:0007669"/>
    <property type="project" value="InterPro"/>
</dbReference>
<proteinExistence type="inferred from homology"/>
<organism evidence="3 4">
    <name type="scientific">Nocardioides albertanoniae</name>
    <dbReference type="NCBI Taxonomy" id="1175486"/>
    <lineage>
        <taxon>Bacteria</taxon>
        <taxon>Bacillati</taxon>
        <taxon>Actinomycetota</taxon>
        <taxon>Actinomycetes</taxon>
        <taxon>Propionibacteriales</taxon>
        <taxon>Nocardioidaceae</taxon>
        <taxon>Nocardioides</taxon>
    </lineage>
</organism>